<dbReference type="AlphaFoldDB" id="A0A4R6VFS3"/>
<dbReference type="Proteomes" id="UP000295657">
    <property type="component" value="Unassembled WGS sequence"/>
</dbReference>
<evidence type="ECO:0000256" key="5">
    <source>
        <dbReference type="ARBA" id="ARBA00022692"/>
    </source>
</evidence>
<dbReference type="Gene3D" id="1.10.3470.10">
    <property type="entry name" value="ABC transporter involved in vitamin B12 uptake, BtuC"/>
    <property type="match status" value="1"/>
</dbReference>
<feature type="transmembrane region" description="Helical" evidence="9">
    <location>
        <begin position="106"/>
        <end position="127"/>
    </location>
</feature>
<evidence type="ECO:0000256" key="3">
    <source>
        <dbReference type="ARBA" id="ARBA00022448"/>
    </source>
</evidence>
<gene>
    <name evidence="10" type="ORF">EDC45_0507</name>
</gene>
<evidence type="ECO:0000313" key="10">
    <source>
        <dbReference type="EMBL" id="TDQ59845.1"/>
    </source>
</evidence>
<dbReference type="Pfam" id="PF01032">
    <property type="entry name" value="FecCD"/>
    <property type="match status" value="1"/>
</dbReference>
<dbReference type="FunFam" id="1.10.3470.10:FF:000004">
    <property type="entry name" value="Iron compound ABC transporter, permease"/>
    <property type="match status" value="1"/>
</dbReference>
<comment type="caution">
    <text evidence="10">The sequence shown here is derived from an EMBL/GenBank/DDBJ whole genome shotgun (WGS) entry which is preliminary data.</text>
</comment>
<feature type="transmembrane region" description="Helical" evidence="9">
    <location>
        <begin position="133"/>
        <end position="159"/>
    </location>
</feature>
<proteinExistence type="inferred from homology"/>
<keyword evidence="8 9" id="KW-0472">Membrane</keyword>
<dbReference type="GO" id="GO:0033214">
    <property type="term" value="P:siderophore-iron import into cell"/>
    <property type="evidence" value="ECO:0007669"/>
    <property type="project" value="TreeGrafter"/>
</dbReference>
<feature type="transmembrane region" description="Helical" evidence="9">
    <location>
        <begin position="268"/>
        <end position="288"/>
    </location>
</feature>
<evidence type="ECO:0000256" key="2">
    <source>
        <dbReference type="ARBA" id="ARBA00007935"/>
    </source>
</evidence>
<accession>A0A4R6VFS3</accession>
<dbReference type="CDD" id="cd06550">
    <property type="entry name" value="TM_ABC_iron-siderophores_like"/>
    <property type="match status" value="1"/>
</dbReference>
<protein>
    <submittedName>
        <fullName evidence="10">Iron complex transport system permease protein</fullName>
    </submittedName>
</protein>
<evidence type="ECO:0000313" key="11">
    <source>
        <dbReference type="Proteomes" id="UP000295657"/>
    </source>
</evidence>
<evidence type="ECO:0000256" key="6">
    <source>
        <dbReference type="ARBA" id="ARBA00022989"/>
    </source>
</evidence>
<feature type="transmembrane region" description="Helical" evidence="9">
    <location>
        <begin position="75"/>
        <end position="94"/>
    </location>
</feature>
<feature type="transmembrane region" description="Helical" evidence="9">
    <location>
        <begin position="43"/>
        <end position="63"/>
    </location>
</feature>
<feature type="transmembrane region" description="Helical" evidence="9">
    <location>
        <begin position="180"/>
        <end position="198"/>
    </location>
</feature>
<feature type="transmembrane region" description="Helical" evidence="9">
    <location>
        <begin position="228"/>
        <end position="256"/>
    </location>
</feature>
<keyword evidence="6 9" id="KW-1133">Transmembrane helix</keyword>
<organism evidence="10 11">
    <name type="scientific">Mesocricetibacter intestinalis</name>
    <dbReference type="NCBI Taxonomy" id="1521930"/>
    <lineage>
        <taxon>Bacteria</taxon>
        <taxon>Pseudomonadati</taxon>
        <taxon>Pseudomonadota</taxon>
        <taxon>Gammaproteobacteria</taxon>
        <taxon>Pasteurellales</taxon>
        <taxon>Pasteurellaceae</taxon>
        <taxon>Mesocricetibacter</taxon>
    </lineage>
</organism>
<keyword evidence="7" id="KW-0408">Iron</keyword>
<dbReference type="GO" id="GO:0005886">
    <property type="term" value="C:plasma membrane"/>
    <property type="evidence" value="ECO:0007669"/>
    <property type="project" value="UniProtKB-SubCell"/>
</dbReference>
<keyword evidence="5 9" id="KW-0812">Transmembrane</keyword>
<keyword evidence="11" id="KW-1185">Reference proteome</keyword>
<dbReference type="InterPro" id="IPR037294">
    <property type="entry name" value="ABC_BtuC-like"/>
</dbReference>
<dbReference type="GO" id="GO:0022857">
    <property type="term" value="F:transmembrane transporter activity"/>
    <property type="evidence" value="ECO:0007669"/>
    <property type="project" value="InterPro"/>
</dbReference>
<dbReference type="InterPro" id="IPR000522">
    <property type="entry name" value="ABC_transptr_permease_BtuC"/>
</dbReference>
<feature type="transmembrane region" description="Helical" evidence="9">
    <location>
        <begin position="12"/>
        <end position="31"/>
    </location>
</feature>
<dbReference type="SUPFAM" id="SSF81345">
    <property type="entry name" value="ABC transporter involved in vitamin B12 uptake, BtuC"/>
    <property type="match status" value="1"/>
</dbReference>
<dbReference type="PANTHER" id="PTHR30472:SF19">
    <property type="entry name" value="PETROBACTIN IMPORT SYSTEM PERMEASE PROTEIN YCLO"/>
    <property type="match status" value="1"/>
</dbReference>
<comment type="subcellular location">
    <subcellularLocation>
        <location evidence="1">Cell membrane</location>
        <topology evidence="1">Multi-pass membrane protein</topology>
    </subcellularLocation>
</comment>
<evidence type="ECO:0000256" key="4">
    <source>
        <dbReference type="ARBA" id="ARBA00022475"/>
    </source>
</evidence>
<name>A0A4R6VFS3_9PAST</name>
<reference evidence="10 11" key="1">
    <citation type="submission" date="2019-03" db="EMBL/GenBank/DDBJ databases">
        <title>Genomic Encyclopedia of Type Strains, Phase IV (KMG-IV): sequencing the most valuable type-strain genomes for metagenomic binning, comparative biology and taxonomic classification.</title>
        <authorList>
            <person name="Goeker M."/>
        </authorList>
    </citation>
    <scope>NUCLEOTIDE SEQUENCE [LARGE SCALE GENOMIC DNA]</scope>
    <source>
        <strain evidence="10 11">DSM 28403</strain>
    </source>
</reference>
<evidence type="ECO:0000256" key="7">
    <source>
        <dbReference type="ARBA" id="ARBA00023004"/>
    </source>
</evidence>
<comment type="similarity">
    <text evidence="2">Belongs to the binding-protein-dependent transport system permease family. FecCD subfamily.</text>
</comment>
<evidence type="ECO:0000256" key="8">
    <source>
        <dbReference type="ARBA" id="ARBA00023136"/>
    </source>
</evidence>
<keyword evidence="4" id="KW-1003">Cell membrane</keyword>
<sequence>MLNLMYKKYYSLWGLAAVLLLALALYLFYLLPNRWEYALHHRMLSLAAIILTGAAIALAAMIFQTLVNNRILTPSILGLDSLYLLIQTLIIFLFGSKTLQSIDPVLLFLASTGVMMLFALGLYRFLFKGEHQNIFFLLLVGIICGTFFQSMTTFMEVLIDPNEFQIAQDIGFASFNRINTEILWVALAILLFAILYAYRYLPYLDVLALGRENAINLGVSYAQISKRLLIIVAVLTSVSTALVGPLTFLGLLVMNLTFEFIRDYRHRILIPAAICIAVITLCVGQVLVSRVFSFNTTLSIIINFVGGSYFIYLLLRTSKKWQ</sequence>
<dbReference type="EMBL" id="SNYQ01000001">
    <property type="protein sequence ID" value="TDQ59845.1"/>
    <property type="molecule type" value="Genomic_DNA"/>
</dbReference>
<keyword evidence="3" id="KW-0813">Transport</keyword>
<evidence type="ECO:0000256" key="9">
    <source>
        <dbReference type="SAM" id="Phobius"/>
    </source>
</evidence>
<evidence type="ECO:0000256" key="1">
    <source>
        <dbReference type="ARBA" id="ARBA00004651"/>
    </source>
</evidence>
<feature type="transmembrane region" description="Helical" evidence="9">
    <location>
        <begin position="294"/>
        <end position="315"/>
    </location>
</feature>
<dbReference type="PANTHER" id="PTHR30472">
    <property type="entry name" value="FERRIC ENTEROBACTIN TRANSPORT SYSTEM PERMEASE PROTEIN"/>
    <property type="match status" value="1"/>
</dbReference>